<accession>A0A0D7AMW3</accession>
<proteinExistence type="predicted"/>
<keyword evidence="3" id="KW-1185">Reference proteome</keyword>
<keyword evidence="1" id="KW-1133">Transmembrane helix</keyword>
<evidence type="ECO:0000313" key="3">
    <source>
        <dbReference type="Proteomes" id="UP000054144"/>
    </source>
</evidence>
<dbReference type="AlphaFoldDB" id="A0A0D7AMW3"/>
<keyword evidence="1" id="KW-0472">Membrane</keyword>
<evidence type="ECO:0000313" key="2">
    <source>
        <dbReference type="EMBL" id="KIY53094.1"/>
    </source>
</evidence>
<keyword evidence="1" id="KW-0812">Transmembrane</keyword>
<dbReference type="EMBL" id="KN881628">
    <property type="protein sequence ID" value="KIY53094.1"/>
    <property type="molecule type" value="Genomic_DNA"/>
</dbReference>
<gene>
    <name evidence="2" type="ORF">FISHEDRAFT_33850</name>
</gene>
<dbReference type="Proteomes" id="UP000054144">
    <property type="component" value="Unassembled WGS sequence"/>
</dbReference>
<reference evidence="2 3" key="1">
    <citation type="journal article" date="2015" name="Fungal Genet. Biol.">
        <title>Evolution of novel wood decay mechanisms in Agaricales revealed by the genome sequences of Fistulina hepatica and Cylindrobasidium torrendii.</title>
        <authorList>
            <person name="Floudas D."/>
            <person name="Held B.W."/>
            <person name="Riley R."/>
            <person name="Nagy L.G."/>
            <person name="Koehler G."/>
            <person name="Ransdell A.S."/>
            <person name="Younus H."/>
            <person name="Chow J."/>
            <person name="Chiniquy J."/>
            <person name="Lipzen A."/>
            <person name="Tritt A."/>
            <person name="Sun H."/>
            <person name="Haridas S."/>
            <person name="LaButti K."/>
            <person name="Ohm R.A."/>
            <person name="Kues U."/>
            <person name="Blanchette R.A."/>
            <person name="Grigoriev I.V."/>
            <person name="Minto R.E."/>
            <person name="Hibbett D.S."/>
        </authorList>
    </citation>
    <scope>NUCLEOTIDE SEQUENCE [LARGE SCALE GENOMIC DNA]</scope>
    <source>
        <strain evidence="2 3">ATCC 64428</strain>
    </source>
</reference>
<sequence>MKKNAAEIQPLPLQAERTNPPTLIASSSYVPRGSQTPPVYYYVDRETGMQIASLLPPDDPQSVCLQQGHVTSTKFGLLGLLAAVFWFPLGIALCFIDRRVQCVRCKATLRESPAACGSL</sequence>
<dbReference type="InterPro" id="IPR019317">
    <property type="entry name" value="BRI3"/>
</dbReference>
<organism evidence="2 3">
    <name type="scientific">Fistulina hepatica ATCC 64428</name>
    <dbReference type="NCBI Taxonomy" id="1128425"/>
    <lineage>
        <taxon>Eukaryota</taxon>
        <taxon>Fungi</taxon>
        <taxon>Dikarya</taxon>
        <taxon>Basidiomycota</taxon>
        <taxon>Agaricomycotina</taxon>
        <taxon>Agaricomycetes</taxon>
        <taxon>Agaricomycetidae</taxon>
        <taxon>Agaricales</taxon>
        <taxon>Fistulinaceae</taxon>
        <taxon>Fistulina</taxon>
    </lineage>
</organism>
<protein>
    <submittedName>
        <fullName evidence="2">Uncharacterized protein</fullName>
    </submittedName>
</protein>
<dbReference type="Pfam" id="PF10164">
    <property type="entry name" value="BRI3"/>
    <property type="match status" value="1"/>
</dbReference>
<name>A0A0D7AMW3_9AGAR</name>
<evidence type="ECO:0000256" key="1">
    <source>
        <dbReference type="SAM" id="Phobius"/>
    </source>
</evidence>
<dbReference type="OrthoDB" id="2564984at2759"/>
<feature type="transmembrane region" description="Helical" evidence="1">
    <location>
        <begin position="75"/>
        <end position="96"/>
    </location>
</feature>